<dbReference type="Proteomes" id="UP000438448">
    <property type="component" value="Unassembled WGS sequence"/>
</dbReference>
<reference evidence="1 2" key="1">
    <citation type="submission" date="2019-10" db="EMBL/GenBank/DDBJ databases">
        <title>Nocardia macrotermitis sp. nov. and Nocardia aurantia sp. nov., isolated from the gut of fungus growing-termite Macrotermes natalensis.</title>
        <authorList>
            <person name="Benndorf R."/>
            <person name="Schwitalla J."/>
            <person name="Martin K."/>
            <person name="De Beer W."/>
            <person name="Kaster A.-K."/>
            <person name="Vollmers J."/>
            <person name="Poulsen M."/>
            <person name="Beemelmanns C."/>
        </authorList>
    </citation>
    <scope>NUCLEOTIDE SEQUENCE [LARGE SCALE GENOMIC DNA]</scope>
    <source>
        <strain evidence="1 2">RB20</strain>
    </source>
</reference>
<evidence type="ECO:0000313" key="2">
    <source>
        <dbReference type="Proteomes" id="UP000438448"/>
    </source>
</evidence>
<comment type="caution">
    <text evidence="1">The sequence shown here is derived from an EMBL/GenBank/DDBJ whole genome shotgun (WGS) entry which is preliminary data.</text>
</comment>
<keyword evidence="2" id="KW-1185">Reference proteome</keyword>
<dbReference type="EMBL" id="WEGK01000005">
    <property type="protein sequence ID" value="MQY19778.1"/>
    <property type="molecule type" value="Genomic_DNA"/>
</dbReference>
<sequence length="35" mass="3771">MQPIFAPLSPLEALLQQISLLLCSISGGHCTPPMY</sequence>
<dbReference type="AlphaFoldDB" id="A0A7K0D258"/>
<protein>
    <submittedName>
        <fullName evidence="1">Uncharacterized protein</fullName>
    </submittedName>
</protein>
<gene>
    <name evidence="1" type="ORF">NRB20_28730</name>
</gene>
<proteinExistence type="predicted"/>
<organism evidence="1 2">
    <name type="scientific">Nocardia macrotermitis</name>
    <dbReference type="NCBI Taxonomy" id="2585198"/>
    <lineage>
        <taxon>Bacteria</taxon>
        <taxon>Bacillati</taxon>
        <taxon>Actinomycetota</taxon>
        <taxon>Actinomycetes</taxon>
        <taxon>Mycobacteriales</taxon>
        <taxon>Nocardiaceae</taxon>
        <taxon>Nocardia</taxon>
    </lineage>
</organism>
<name>A0A7K0D258_9NOCA</name>
<accession>A0A7K0D258</accession>
<evidence type="ECO:0000313" key="1">
    <source>
        <dbReference type="EMBL" id="MQY19778.1"/>
    </source>
</evidence>